<dbReference type="PANTHER" id="PTHR12299">
    <property type="entry name" value="HYALURONIC ACID-BINDING PROTEIN 4"/>
    <property type="match status" value="1"/>
</dbReference>
<keyword evidence="1" id="KW-0175">Coiled coil</keyword>
<feature type="compositionally biased region" description="Low complexity" evidence="2">
    <location>
        <begin position="254"/>
        <end position="263"/>
    </location>
</feature>
<feature type="compositionally biased region" description="Basic and acidic residues" evidence="2">
    <location>
        <begin position="239"/>
        <end position="253"/>
    </location>
</feature>
<comment type="caution">
    <text evidence="3">The sequence shown here is derived from an EMBL/GenBank/DDBJ whole genome shotgun (WGS) entry which is preliminary data.</text>
</comment>
<proteinExistence type="predicted"/>
<dbReference type="InterPro" id="IPR039764">
    <property type="entry name" value="HABP4/SERBP1-like"/>
</dbReference>
<organism evidence="3 4">
    <name type="scientific">Panicum virgatum</name>
    <name type="common">Blackwell switchgrass</name>
    <dbReference type="NCBI Taxonomy" id="38727"/>
    <lineage>
        <taxon>Eukaryota</taxon>
        <taxon>Viridiplantae</taxon>
        <taxon>Streptophyta</taxon>
        <taxon>Embryophyta</taxon>
        <taxon>Tracheophyta</taxon>
        <taxon>Spermatophyta</taxon>
        <taxon>Magnoliopsida</taxon>
        <taxon>Liliopsida</taxon>
        <taxon>Poales</taxon>
        <taxon>Poaceae</taxon>
        <taxon>PACMAD clade</taxon>
        <taxon>Panicoideae</taxon>
        <taxon>Panicodae</taxon>
        <taxon>Paniceae</taxon>
        <taxon>Panicinae</taxon>
        <taxon>Panicum</taxon>
        <taxon>Panicum sect. Hiantes</taxon>
    </lineage>
</organism>
<name>A0A8T0MD32_PANVG</name>
<evidence type="ECO:0000256" key="2">
    <source>
        <dbReference type="SAM" id="MobiDB-lite"/>
    </source>
</evidence>
<feature type="compositionally biased region" description="Low complexity" evidence="2">
    <location>
        <begin position="482"/>
        <end position="502"/>
    </location>
</feature>
<keyword evidence="4" id="KW-1185">Reference proteome</keyword>
<dbReference type="Proteomes" id="UP000823388">
    <property type="component" value="Chromosome 9N"/>
</dbReference>
<feature type="compositionally biased region" description="Polar residues" evidence="2">
    <location>
        <begin position="156"/>
        <end position="174"/>
    </location>
</feature>
<feature type="region of interest" description="Disordered" evidence="2">
    <location>
        <begin position="139"/>
        <end position="366"/>
    </location>
</feature>
<accession>A0A8T0MD32</accession>
<gene>
    <name evidence="3" type="ORF">PVAP13_9NG006100</name>
</gene>
<feature type="region of interest" description="Disordered" evidence="2">
    <location>
        <begin position="482"/>
        <end position="520"/>
    </location>
</feature>
<dbReference type="GO" id="GO:0003723">
    <property type="term" value="F:RNA binding"/>
    <property type="evidence" value="ECO:0007669"/>
    <property type="project" value="InterPro"/>
</dbReference>
<dbReference type="AlphaFoldDB" id="A0A8T0MD32"/>
<sequence length="537" mass="58955">MVNFNFDLLELADGESGEAAVSVVVAKKKSEAAAAKLVDAADPAEPAAHDKPKYSYFTKLQHDNGVRKCRQELKRLREVLIKLREEETKLKEKQGNEGRIRELFEEQRTLRQEQRKLRIEEPTLLTERKTFYEVHGIPLEEDERKRPNNYDFTDADSGSNYDGVSGNVYKNNDAANCGGNDQVCAGGEHYSYGHDERQVQRGHDNDSNGERQGNSQGQPRMKVYVRKVTASSDAETEAEEKPESASVTEEKAANTDNAVAAPASESDKSAGGATQDGPSNEQGASTVGRKFFRKEKLNGSEKRKKKNAKKTSGSELEKAKKQDSEVDGPKKQAAKQPLEEEKKTLAEYERMREEKKKSLEVSKTEMRKVTAEEFKNLQMLEKKKLDDEETVMKVEKAQPKVSEARKKEKTVEVEGKEAAAKDAKPKKVIVSRQNLGFRPPNVSPMIRKLPSKTAMVRRWVPTMVEATALQGATTLALAAATGPTGATADTATAKATAGTQPTVGTGNNSSRATTLADSNRSALAMATSSWAGSSRGA</sequence>
<dbReference type="EMBL" id="CM029054">
    <property type="protein sequence ID" value="KAG2533892.1"/>
    <property type="molecule type" value="Genomic_DNA"/>
</dbReference>
<feature type="compositionally biased region" description="Polar residues" evidence="2">
    <location>
        <begin position="503"/>
        <end position="520"/>
    </location>
</feature>
<feature type="coiled-coil region" evidence="1">
    <location>
        <begin position="66"/>
        <end position="120"/>
    </location>
</feature>
<dbReference type="GO" id="GO:0005634">
    <property type="term" value="C:nucleus"/>
    <property type="evidence" value="ECO:0007669"/>
    <property type="project" value="TreeGrafter"/>
</dbReference>
<dbReference type="PANTHER" id="PTHR12299:SF46">
    <property type="entry name" value="HYALURONAN _ MRNA BINDING FAMILY"/>
    <property type="match status" value="1"/>
</dbReference>
<evidence type="ECO:0000313" key="4">
    <source>
        <dbReference type="Proteomes" id="UP000823388"/>
    </source>
</evidence>
<protein>
    <submittedName>
        <fullName evidence="3">Uncharacterized protein</fullName>
    </submittedName>
</protein>
<feature type="compositionally biased region" description="Basic and acidic residues" evidence="2">
    <location>
        <begin position="337"/>
        <end position="366"/>
    </location>
</feature>
<feature type="region of interest" description="Disordered" evidence="2">
    <location>
        <begin position="399"/>
        <end position="444"/>
    </location>
</feature>
<feature type="compositionally biased region" description="Basic and acidic residues" evidence="2">
    <location>
        <begin position="315"/>
        <end position="330"/>
    </location>
</feature>
<reference evidence="3" key="1">
    <citation type="submission" date="2020-05" db="EMBL/GenBank/DDBJ databases">
        <title>WGS assembly of Panicum virgatum.</title>
        <authorList>
            <person name="Lovell J.T."/>
            <person name="Jenkins J."/>
            <person name="Shu S."/>
            <person name="Juenger T.E."/>
            <person name="Schmutz J."/>
        </authorList>
    </citation>
    <scope>NUCLEOTIDE SEQUENCE</scope>
    <source>
        <strain evidence="3">AP13</strain>
    </source>
</reference>
<feature type="compositionally biased region" description="Basic and acidic residues" evidence="2">
    <location>
        <begin position="191"/>
        <end position="209"/>
    </location>
</feature>
<feature type="compositionally biased region" description="Polar residues" evidence="2">
    <location>
        <begin position="276"/>
        <end position="285"/>
    </location>
</feature>
<evidence type="ECO:0000256" key="1">
    <source>
        <dbReference type="SAM" id="Coils"/>
    </source>
</evidence>
<dbReference type="GO" id="GO:0005737">
    <property type="term" value="C:cytoplasm"/>
    <property type="evidence" value="ECO:0007669"/>
    <property type="project" value="TreeGrafter"/>
</dbReference>
<evidence type="ECO:0000313" key="3">
    <source>
        <dbReference type="EMBL" id="KAG2533892.1"/>
    </source>
</evidence>
<feature type="compositionally biased region" description="Basic and acidic residues" evidence="2">
    <location>
        <begin position="399"/>
        <end position="425"/>
    </location>
</feature>